<accession>X0XT35</accession>
<organism evidence="1">
    <name type="scientific">marine sediment metagenome</name>
    <dbReference type="NCBI Taxonomy" id="412755"/>
    <lineage>
        <taxon>unclassified sequences</taxon>
        <taxon>metagenomes</taxon>
        <taxon>ecological metagenomes</taxon>
    </lineage>
</organism>
<comment type="caution">
    <text evidence="1">The sequence shown here is derived from an EMBL/GenBank/DDBJ whole genome shotgun (WGS) entry which is preliminary data.</text>
</comment>
<gene>
    <name evidence="1" type="ORF">S01H1_50394</name>
</gene>
<dbReference type="SUPFAM" id="SSF54211">
    <property type="entry name" value="Ribosomal protein S5 domain 2-like"/>
    <property type="match status" value="1"/>
</dbReference>
<protein>
    <recommendedName>
        <fullName evidence="2">Magnesium chelatase ChlI-like catalytic domain-containing protein</fullName>
    </recommendedName>
</protein>
<name>X0XT35_9ZZZZ</name>
<evidence type="ECO:0000313" key="1">
    <source>
        <dbReference type="EMBL" id="GAG28016.1"/>
    </source>
</evidence>
<dbReference type="Gene3D" id="3.30.230.10">
    <property type="match status" value="1"/>
</dbReference>
<dbReference type="EMBL" id="BARS01032470">
    <property type="protein sequence ID" value="GAG28016.1"/>
    <property type="molecule type" value="Genomic_DNA"/>
</dbReference>
<reference evidence="1" key="1">
    <citation type="journal article" date="2014" name="Front. Microbiol.">
        <title>High frequency of phylogenetically diverse reductive dehalogenase-homologous genes in deep subseafloor sedimentary metagenomes.</title>
        <authorList>
            <person name="Kawai M."/>
            <person name="Futagami T."/>
            <person name="Toyoda A."/>
            <person name="Takaki Y."/>
            <person name="Nishi S."/>
            <person name="Hori S."/>
            <person name="Arai W."/>
            <person name="Tsubouchi T."/>
            <person name="Morono Y."/>
            <person name="Uchiyama I."/>
            <person name="Ito T."/>
            <person name="Fujiyama A."/>
            <person name="Inagaki F."/>
            <person name="Takami H."/>
        </authorList>
    </citation>
    <scope>NUCLEOTIDE SEQUENCE</scope>
    <source>
        <strain evidence="1">Expedition CK06-06</strain>
    </source>
</reference>
<proteinExistence type="predicted"/>
<dbReference type="AlphaFoldDB" id="X0XT35"/>
<evidence type="ECO:0008006" key="2">
    <source>
        <dbReference type="Google" id="ProtNLM"/>
    </source>
</evidence>
<sequence>MLARVFSCAIIGLDGVVVEVEVDTGQGLPAIIIVGLPDTAVQESRERVQMAIKNAGLYFPRKRITVNLAPAAVRKEGPSYDLPIALGVLIATNQLPVDCLDGSLVVGELSLDGSVRHIRGVLPMAALARQESFQRIFIPQV</sequence>
<dbReference type="InterPro" id="IPR020568">
    <property type="entry name" value="Ribosomal_Su5_D2-typ_SF"/>
</dbReference>
<feature type="non-terminal residue" evidence="1">
    <location>
        <position position="141"/>
    </location>
</feature>
<dbReference type="Pfam" id="PF13541">
    <property type="entry name" value="ChlI"/>
    <property type="match status" value="1"/>
</dbReference>
<dbReference type="InterPro" id="IPR014721">
    <property type="entry name" value="Ribsml_uS5_D2-typ_fold_subgr"/>
</dbReference>